<sequence length="899" mass="99621">MEERLQDLKLTRGEVERLQKAFKDPEFCKLFAEYAEEISNPENRKRYEEEIKLAEQGRGMDVEFVHPTPCYVLKTRHWPSVSGPPKVKKHFEDAPPLTDGQKVFINICSSDKLGKPDFVTDAQTGGDGPNKGVRWSIPHSFSPPVEDLDKGKKRCLVCDVVFHPETIEIASKSPAMRRLLEATAIEGIHSQFQLCLGPSKEHAREVWSIKTPHGGPKGQADILKCVRTLKGVTQKGPLRPTIIRRKRADYDECQQRAQDEERAVFEAARTGPNPKASLAALAKLKASSKEAEEQYQKLAEDNVAGDSRYKVPTYKITHSTNFDMLNYRNSQDAVPPSRPNYLKIEIKLTGIDSAACLDLDVTSQKLHLQSEKPVAYQLDLDLPYEVDHEKGSAKFNKAGNWLLLTLPVLPLETSKSETGVLANNGTLTPDFQLCQPAKSNGDTNTRENPLIEELPDLANATVRTPTTDQSTSKKRRKKKNRKKRASADVNPELTLSSSEDAEYVISPQNVPDSKTLHLSMEGSPTSHLLKVDQVTPEKLTVPKSYSYASTRFRQDPLSITLLLAIRNVLPDSLKLSWTPFNSLTPKSPVSYQLLLTFSSRGTGACTLNWGVVLQCPLNETLCTTDLTTEGFGEQHLDQQPVSTPPEVEVVNGNELGRPEILSCDVTHENVTLVLRKPVVDSCDVWWDAVAVGRTMGSGLQKVPLVGLWQLSEPPQAPPAPNLLSLTPYLTTTSPQCVELSFSHIQTPAAQSPELPLNSHPPARSISHDGQSSCASSKSLRLKGILKQRSTSESSLDEFHYHLGTSAIGGGDLFDFAEFPTESSDSEQEHGSGCMDKRRSNTGLPSSLISPLDPAVVSASWRPPSRRRLRSVNFSRKDENVAFFPHDTVETLHHLLRNKQ</sequence>
<feature type="compositionally biased region" description="Polar residues" evidence="5">
    <location>
        <begin position="767"/>
        <end position="776"/>
    </location>
</feature>
<protein>
    <recommendedName>
        <fullName evidence="3">Protein kintoun</fullName>
    </recommendedName>
    <alternativeName>
        <fullName evidence="3">Dynein assembly factor 2, axonemal homolog</fullName>
    </alternativeName>
</protein>
<gene>
    <name evidence="8" type="primary">KTU</name>
    <name evidence="8" type="ORF">TR125929</name>
</gene>
<comment type="subcellular location">
    <subcellularLocation>
        <location evidence="3">Cytoplasm</location>
    </subcellularLocation>
    <subcellularLocation>
        <location evidence="2">Dynein axonemal particle</location>
    </subcellularLocation>
</comment>
<feature type="compositionally biased region" description="Basic and acidic residues" evidence="5">
    <location>
        <begin position="826"/>
        <end position="838"/>
    </location>
</feature>
<dbReference type="GO" id="GO:0120293">
    <property type="term" value="C:dynein axonemal particle"/>
    <property type="evidence" value="ECO:0007669"/>
    <property type="project" value="UniProtKB-SubCell"/>
</dbReference>
<evidence type="ECO:0000256" key="3">
    <source>
        <dbReference type="HAMAP-Rule" id="MF_03069"/>
    </source>
</evidence>
<dbReference type="GO" id="GO:0070286">
    <property type="term" value="P:axonemal dynein complex assembly"/>
    <property type="evidence" value="ECO:0007669"/>
    <property type="project" value="UniProtKB-UniRule"/>
</dbReference>
<feature type="compositionally biased region" description="Basic residues" evidence="5">
    <location>
        <begin position="472"/>
        <end position="484"/>
    </location>
</feature>
<organism evidence="8">
    <name type="scientific">Schistocephalus solidus</name>
    <name type="common">Tapeworm</name>
    <dbReference type="NCBI Taxonomy" id="70667"/>
    <lineage>
        <taxon>Eukaryota</taxon>
        <taxon>Metazoa</taxon>
        <taxon>Spiralia</taxon>
        <taxon>Lophotrochozoa</taxon>
        <taxon>Platyhelminthes</taxon>
        <taxon>Cestoda</taxon>
        <taxon>Eucestoda</taxon>
        <taxon>Diphyllobothriidea</taxon>
        <taxon>Diphyllobothriidae</taxon>
        <taxon>Schistocephalus</taxon>
    </lineage>
</organism>
<feature type="coiled-coil region" evidence="4">
    <location>
        <begin position="243"/>
        <end position="301"/>
    </location>
</feature>
<evidence type="ECO:0000256" key="1">
    <source>
        <dbReference type="ARBA" id="ARBA00022490"/>
    </source>
</evidence>
<feature type="compositionally biased region" description="Polar residues" evidence="5">
    <location>
        <begin position="437"/>
        <end position="447"/>
    </location>
</feature>
<feature type="domain" description="PIH1D1/2/3 CS-like" evidence="7">
    <location>
        <begin position="311"/>
        <end position="409"/>
    </location>
</feature>
<dbReference type="Pfam" id="PF18201">
    <property type="entry name" value="PIH1_CS"/>
    <property type="match status" value="1"/>
</dbReference>
<dbReference type="Pfam" id="PF08190">
    <property type="entry name" value="PIH1"/>
    <property type="match status" value="2"/>
</dbReference>
<dbReference type="EMBL" id="GEEE01009885">
    <property type="protein sequence ID" value="JAP53340.1"/>
    <property type="molecule type" value="Transcribed_RNA"/>
</dbReference>
<feature type="region of interest" description="Disordered" evidence="5">
    <location>
        <begin position="748"/>
        <end position="776"/>
    </location>
</feature>
<evidence type="ECO:0000256" key="5">
    <source>
        <dbReference type="SAM" id="MobiDB-lite"/>
    </source>
</evidence>
<dbReference type="PANTHER" id="PTHR22997:SF3">
    <property type="entry name" value="PROTEIN KINTOUN"/>
    <property type="match status" value="1"/>
</dbReference>
<accession>A0A0X3PQ63</accession>
<evidence type="ECO:0000259" key="7">
    <source>
        <dbReference type="Pfam" id="PF18201"/>
    </source>
</evidence>
<feature type="region of interest" description="Disordered" evidence="5">
    <location>
        <begin position="820"/>
        <end position="848"/>
    </location>
</feature>
<dbReference type="InterPro" id="IPR041442">
    <property type="entry name" value="PIH1D1/2/3_CS-like"/>
</dbReference>
<feature type="compositionally biased region" description="Polar residues" evidence="5">
    <location>
        <begin position="461"/>
        <end position="470"/>
    </location>
</feature>
<evidence type="ECO:0000313" key="8">
    <source>
        <dbReference type="EMBL" id="JAP53340.1"/>
    </source>
</evidence>
<feature type="domain" description="PIH1 N-terminal" evidence="6">
    <location>
        <begin position="99"/>
        <end position="196"/>
    </location>
</feature>
<dbReference type="PANTHER" id="PTHR22997">
    <property type="entry name" value="PIH1 DOMAIN-CONTAINING PROTEIN 1"/>
    <property type="match status" value="1"/>
</dbReference>
<keyword evidence="1 3" id="KW-0963">Cytoplasm</keyword>
<feature type="domain" description="PIH1 N-terminal" evidence="6">
    <location>
        <begin position="38"/>
        <end position="76"/>
    </location>
</feature>
<dbReference type="HAMAP" id="MF_03069">
    <property type="entry name" value="Kintoun"/>
    <property type="match status" value="1"/>
</dbReference>
<reference evidence="8" key="1">
    <citation type="submission" date="2016-01" db="EMBL/GenBank/DDBJ databases">
        <title>Reference transcriptome for the parasite Schistocephalus solidus: insights into the molecular evolution of parasitism.</title>
        <authorList>
            <person name="Hebert F.O."/>
            <person name="Grambauer S."/>
            <person name="Barber I."/>
            <person name="Landry C.R."/>
            <person name="Aubin-Horth N."/>
        </authorList>
    </citation>
    <scope>NUCLEOTIDE SEQUENCE</scope>
</reference>
<dbReference type="InterPro" id="IPR034727">
    <property type="entry name" value="Kintoun"/>
</dbReference>
<proteinExistence type="inferred from homology"/>
<keyword evidence="4" id="KW-0175">Coiled coil</keyword>
<evidence type="ECO:0000256" key="4">
    <source>
        <dbReference type="SAM" id="Coils"/>
    </source>
</evidence>
<evidence type="ECO:0000259" key="6">
    <source>
        <dbReference type="Pfam" id="PF08190"/>
    </source>
</evidence>
<comment type="similarity">
    <text evidence="3">Belongs to the PIH1 family. Kintoun subfamily.</text>
</comment>
<comment type="function">
    <text evidence="3">Required for cytoplasmic pre-assembly of axonemal dyneins, thereby playing a central role in motility in cilia and flagella. Involved in pre-assembly of dynein arm complexes in the cytoplasm before intraflagellar transport loads them for the ciliary compartment.</text>
</comment>
<dbReference type="GO" id="GO:0060285">
    <property type="term" value="P:cilium-dependent cell motility"/>
    <property type="evidence" value="ECO:0007669"/>
    <property type="project" value="UniProtKB-UniRule"/>
</dbReference>
<name>A0A0X3PQ63_SCHSO</name>
<dbReference type="InterPro" id="IPR012981">
    <property type="entry name" value="PIH1_N"/>
</dbReference>
<dbReference type="AlphaFoldDB" id="A0A0X3PQ63"/>
<evidence type="ECO:0000256" key="2">
    <source>
        <dbReference type="ARBA" id="ARBA00024190"/>
    </source>
</evidence>
<feature type="region of interest" description="Disordered" evidence="5">
    <location>
        <begin position="420"/>
        <end position="493"/>
    </location>
</feature>
<dbReference type="InterPro" id="IPR050734">
    <property type="entry name" value="PIH1/Kintoun_subfamily"/>
</dbReference>